<sequence length="3484" mass="337578">MLVLTLCARPEAAMAGVLKSTAQGIRAEVNLLSGVLPLTVAVPSPERSWTEGGAASSSTLANPGLKLLGQSILSSGVVTSTAGPGTGSSGRAESSVAGASVLGATGIGVGAVRTVCVMASSGITTTTEIADLKVAGQTIANPDVNLKLPVGNLASVYIDHRTADWDANGVYKYTVRAVDVSLLGGAGILSTVANGSVVVAESVCSGTIVLDQPTVTPVALAPGQSGTPVVTATNSGDVGAQNTTIKIPKPGSQYVLGPPVTTGGGTCSTTDPDYVICTGVTVPGRGNAKVSLPVTLKSSAGAGTPAWATSTGKLISAASTPVVQADRTKTQTANGTLVNPQVPASTGGTVTVNQVTLAAGRTATGTVKVTNPGPSDAAATITVPIGNRPTGVTVASADVDGTPCTVTTATITCTAVPITAGAEATVKINTAATVTTPVGTTWDLAGVTALMNGTTVTGAGRLITVGAAEVNLSGGVTVVPATAIPGGSAGTATVKVTNAGSLAASPTTITIPAAPAGITVSAPVTTTGGGTCATGLTGVTCTGVTVPAGQSVNVAVPVTLAPAVTTPWVATSVAPITATAGGSTGTTTGSIVTPAPKFNLGVTATGPLAGTVSPGQTTTITTKIENSGPSDATPATFTVVAPTGTTLGTATGATCTSSLTRTELACSANLPAAAPALTVAVPVTVNPLADPTRALTGGCVSLDGDAVCQTGEPVLPPITLRTPFLVRVTGTFAPAVITPGQDGTGKLTLRSLQNESNLTVTIPAGPALPSGFSVVSATAGGTPCTVGATAVTCTGVDLTALTGKDVAVKVAVDQGVLPPAAWIPAGITVGSGTESTSLTGPLAATGTVNYTLAATATVPADNTVLPGAATTLGATVTNNGPSTAAPAIFRILAPNGTAFAATGLPAGCLRLLLDNVLTCTVASMARNASTGPLSLPITVAANTDPWTPVTGGCVDVDGIPGCGGSGDRPFPDFALKAPFSSRVAATTDRADVVPGRTGTATVHVKALHGDLAGLSVSVPEAGLPTGLTVTGVSSPSGGTCARDNSAVWTCTGLAVADGATLDVDVALKAAANATPGGTWTPNPVTVSLGADQITLVPQLARIAAAQPGLDATVNLSGVSPLPGGGGTLAVSLTNTAGPSDAVAVPVSVIAPAGTLLSAVTGTAAPDCGLALLGTRIDCKVSLPAGGAPVTIGAQVGIGTDVLSGRALTGGCVDLDGNSVCNSADRIIPGINVGTPMQQRIDVVTTPAKLVPGEDANAVLKVTSTGTENNLSVTVPTAGLLPTGANLIAATPVGGGTCDTNTEPVRCTGLSVTAGTPAVVNLQVASSPSGTPGIWTAAPILVTGGGEIAVDAGDLALVGLPRSDLSAVVSVPAAGSVPAGGTAPLAVTVTNNGPSDARPAVFTVSAPLGTKIDLTATPPSGCALSVAGLLATCAIPLADGADTGPISLGVKVPALADPFTALTGGCVDLDGVPGCGAKDQTVPAIDLTVPFARTLSLNTTPATIVPGTDGIATVALNADKGILNDVAVSVPALGLPAGLTIDHLDVNGTTCPAAACTGITVNPGVPVQVGVHLDAGPAAVPGTVWTAPGISVGNGDGLLTLDRKLAVIGPADIDIDPVITLPAVAVEPGRTGSLGVTIGNSGTSDATGISLGVIPPVGAVFTAPPPGCAFVVNTDKLSCTLNVPALGPDPVLPLTLKIADSAVPGSTLTGGCVDLNNDSVCLDPPDTLLGPVSVATPFDRLASIKLDTPVIPAGTAGLAKVLVDAPGAPGNPVTVTVPLDTKPAAMTILGETIAPNGNCATTAAAITCTTTYAGAGTATLALPITVAPGADAVWNATGITVTRDAGETVTGGGILARTSSPLYTLGAAVTLPADDSVLPGAVTAIKATIDNTGSGTATAVPIVLTAPTGTAFTTPLPDGCLKLTAVATGCAVTVDAGRSTTLDLPLAVPPQLSGTVSGGCVILGGGGCDVNYGSFSLRTPLASVITAAGGVPATVTPGLSDTATIRLDATAARNDLTVTVGTDNRPAGLSISAAGIGGNPCDITTDTVTCTGVGITGGGSSTLNLTVDATPDAKPGDTWRPVVRVSTGGTVPETALLQRLAATVGAADTGSGLDVSVLPPADGTVLPGADTVLRLVMTNPGPSVLPGATAWVKAPDGTTFGDLIDPAATYCDKASSTLVTCTADLSAETRRLRLPLHVPAPTLPGAVISGGCLDGDRNGTCGDSRDTALASFTLGKPFSAQARLGVAPGSAVTPGDIGSTVLRATTDRALNGMSVEIPLTALPPEIKVVDAKGPDGSVCTLTGAIVCTGVNLPQATTDLVTVKVKPLPSAAEGIGWALTPAAPVTLTSSAGDVAEFTGTLLRTGPAVPGLKFAPSLPPVTVTPGTTAAFRAVITNTGPSDAVNRLVRVNAPAGTTFGTPVPAGCAAVGTGALDCRATLAVNAPALTWELPVRIPANADPNTAVTGGCLVDGRSSACGAGTTPLPPVTLTPALSQALTISALDPPEIKPGRTGTLTVRIAASRARTGLGVTIPLTSLPVGMSIVRAQAGGRICVVGVTAVTCLGLDVSAGGTLEITLNAVLRDTAEPGTTWIPTVSVVEGAQNAARTLLAATVGAADTTLGVAVEVPAAQTLRPGDAADLTATVTNTGSSAARGLPYTFFAPAGTTFRAPAAATGATCAMSQSGLRVDCSVDVSGNARTRFPLPITVSGAADVGTPLTGGCADTDRSGACTAADVAIPPIQLRQPLADRLQITGGPATVVPGGSGTGTVRITSLMPVTGAALTVPLTGLPTGFTVTGASGPDGSACDRDAVRIQCTGVALASGTNTAMSITVQLAPGVETGASWAPAGVTFGLGTESLTGVARLIEAGTRTAKVVWSVLGAGGTAAPGATRTLTVTGANQGPSSATGATVAVVAPSGTTFGTLAGNAARDCKADGAELLTCTAGLEPDTSLSWEVPLTVGAGATDGQKLDGGCVSTDGDTGCGGAGDTAIDPITVVAEPQVSLRDSGTVGVTGAVVPPGGSGTAAVTFSATGDFTGLTLTVPLAGRPAGVTVDSATLDGATCDVGADAVTCTGIDLTAGVERVLKLGVTVSGDADWQATGITLADPATEDDILTVTAKLVSTGTTGTGPDVTVTTGAWSPETPARGQTATLPITLSNAGTEAADPYRMTVVLPTGLTHGTLPSECAAGDSARIVTCEVPVPAGDAVTLDLPAVVGASVTEGGVLTGGCLGPETDTICGGTGDLALPDLTVGRHDVDLEISYAGGTVTAPAGGNVVVTLPYTNRGSRTAAQVALSIVPPVGVTVAGVSLSTGVSAQGVRAAAAVADVVKASCKADTTLAANAVVCGAPDASADSISDVSITLKVGAGAQNGLRQMAVTVSTTDVDGFIQDNSVRVPLMVSGTSNDGDGDGDGDGDNGGDDGDDSGDGDNGGGDDGGDGDLPTTGAQVTGLVLLSAMLMAGGVGIIAVVRENAPVPAPARHRAGRHRA</sequence>
<organism evidence="3 4">
    <name type="scientific">Actinoplanes couchii</name>
    <dbReference type="NCBI Taxonomy" id="403638"/>
    <lineage>
        <taxon>Bacteria</taxon>
        <taxon>Bacillati</taxon>
        <taxon>Actinomycetota</taxon>
        <taxon>Actinomycetes</taxon>
        <taxon>Micromonosporales</taxon>
        <taxon>Micromonosporaceae</taxon>
        <taxon>Actinoplanes</taxon>
    </lineage>
</organism>
<dbReference type="PANTHER" id="PTHR35902:SF6">
    <property type="entry name" value="CONSERVED WITHIN P. AEROPHILUM"/>
    <property type="match status" value="1"/>
</dbReference>
<accession>A0ABQ3X0Q8</accession>
<keyword evidence="4" id="KW-1185">Reference proteome</keyword>
<keyword evidence="2" id="KW-0812">Transmembrane</keyword>
<evidence type="ECO:0000313" key="3">
    <source>
        <dbReference type="EMBL" id="GID52102.1"/>
    </source>
</evidence>
<evidence type="ECO:0000256" key="1">
    <source>
        <dbReference type="SAM" id="MobiDB-lite"/>
    </source>
</evidence>
<feature type="region of interest" description="Disordered" evidence="1">
    <location>
        <begin position="3394"/>
        <end position="3439"/>
    </location>
</feature>
<reference evidence="3 4" key="1">
    <citation type="submission" date="2021-01" db="EMBL/GenBank/DDBJ databases">
        <title>Whole genome shotgun sequence of Actinoplanes couchii NBRC 106145.</title>
        <authorList>
            <person name="Komaki H."/>
            <person name="Tamura T."/>
        </authorList>
    </citation>
    <scope>NUCLEOTIDE SEQUENCE [LARGE SCALE GENOMIC DNA]</scope>
    <source>
        <strain evidence="3 4">NBRC 106145</strain>
    </source>
</reference>
<keyword evidence="2" id="KW-0472">Membrane</keyword>
<name>A0ABQ3X0Q8_9ACTN</name>
<evidence type="ECO:0000313" key="4">
    <source>
        <dbReference type="Proteomes" id="UP000612282"/>
    </source>
</evidence>
<protein>
    <submittedName>
        <fullName evidence="3">Uncharacterized protein</fullName>
    </submittedName>
</protein>
<feature type="compositionally biased region" description="Acidic residues" evidence="1">
    <location>
        <begin position="3403"/>
        <end position="3423"/>
    </location>
</feature>
<dbReference type="EMBL" id="BOMG01000008">
    <property type="protein sequence ID" value="GID52102.1"/>
    <property type="molecule type" value="Genomic_DNA"/>
</dbReference>
<comment type="caution">
    <text evidence="3">The sequence shown here is derived from an EMBL/GenBank/DDBJ whole genome shotgun (WGS) entry which is preliminary data.</text>
</comment>
<dbReference type="Gene3D" id="2.60.40.10">
    <property type="entry name" value="Immunoglobulins"/>
    <property type="match status" value="1"/>
</dbReference>
<gene>
    <name evidence="3" type="ORF">Aco03nite_005060</name>
</gene>
<keyword evidence="2" id="KW-1133">Transmembrane helix</keyword>
<feature type="transmembrane region" description="Helical" evidence="2">
    <location>
        <begin position="3444"/>
        <end position="3465"/>
    </location>
</feature>
<proteinExistence type="predicted"/>
<evidence type="ECO:0000256" key="2">
    <source>
        <dbReference type="SAM" id="Phobius"/>
    </source>
</evidence>
<dbReference type="InterPro" id="IPR013783">
    <property type="entry name" value="Ig-like_fold"/>
</dbReference>
<dbReference type="PANTHER" id="PTHR35902">
    <property type="entry name" value="S-LAYER DOMAIN-LIKE PROTEIN-RELATED"/>
    <property type="match status" value="1"/>
</dbReference>
<dbReference type="Proteomes" id="UP000612282">
    <property type="component" value="Unassembled WGS sequence"/>
</dbReference>